<dbReference type="InterPro" id="IPR008915">
    <property type="entry name" value="Peptidase_M50"/>
</dbReference>
<dbReference type="AlphaFoldDB" id="A0A0U5JE84"/>
<dbReference type="PATRIC" id="fig|389348.3.peg.626"/>
<sequence length="382" mass="43522">MISIPGRIPIHIFPFFWVLIAMIGWLNSQSLLGTSIWSVVILISVLIHEYGHALTALAFGQESEINLVGLGGVTKRRGKTLAKWQEFLVVLNGPLAGLGLFFLTYWLFPHVVKEKMPLLRYAMEVAINVNLFWTLLNLLPVLPLDGGHLLRILLEGIFGFNGLKIAFILSIVLACLLSLYFFISQQFFVGALFLMMGFESYRSWTEISKMTPHDNDSHLQTLLKEAIEELRVGRQNDALAKFITIREQVSKGVIYLTATQYMARILAEQGHYKQAYEWLMSIKRHLSTDYLEMLQQLAFRLQEWEIATEIGNEIYQQDQSSDIALINALSYAIMGQARPAVGWLRCAVQSGLTNLASIVRKREFDAIRHTPEFEAWLKSQQL</sequence>
<evidence type="ECO:0000256" key="3">
    <source>
        <dbReference type="ARBA" id="ARBA00007931"/>
    </source>
</evidence>
<dbReference type="STRING" id="389348.PNK_0569"/>
<name>A0A0U5JE84_9BACT</name>
<evidence type="ECO:0000256" key="9">
    <source>
        <dbReference type="ARBA" id="ARBA00022989"/>
    </source>
</evidence>
<dbReference type="GO" id="GO:0046872">
    <property type="term" value="F:metal ion binding"/>
    <property type="evidence" value="ECO:0007669"/>
    <property type="project" value="UniProtKB-KW"/>
</dbReference>
<keyword evidence="15" id="KW-1185">Reference proteome</keyword>
<feature type="transmembrane region" description="Helical" evidence="12">
    <location>
        <begin position="12"/>
        <end position="30"/>
    </location>
</feature>
<dbReference type="RefSeq" id="WP_059060173.1">
    <property type="nucleotide sequence ID" value="NZ_LN879502.1"/>
</dbReference>
<dbReference type="Proteomes" id="UP000069902">
    <property type="component" value="Chromosome cPNK"/>
</dbReference>
<feature type="transmembrane region" description="Helical" evidence="12">
    <location>
        <begin position="87"/>
        <end position="108"/>
    </location>
</feature>
<comment type="subcellular location">
    <subcellularLocation>
        <location evidence="2">Membrane</location>
        <topology evidence="2">Multi-pass membrane protein</topology>
    </subcellularLocation>
</comment>
<keyword evidence="6" id="KW-0479">Metal-binding</keyword>
<evidence type="ECO:0000256" key="12">
    <source>
        <dbReference type="SAM" id="Phobius"/>
    </source>
</evidence>
<dbReference type="PANTHER" id="PTHR39188:SF3">
    <property type="entry name" value="STAGE IV SPORULATION PROTEIN FB"/>
    <property type="match status" value="1"/>
</dbReference>
<dbReference type="Pfam" id="PF02163">
    <property type="entry name" value="Peptidase_M50"/>
    <property type="match status" value="2"/>
</dbReference>
<evidence type="ECO:0000256" key="11">
    <source>
        <dbReference type="ARBA" id="ARBA00023136"/>
    </source>
</evidence>
<keyword evidence="9 12" id="KW-1133">Transmembrane helix</keyword>
<evidence type="ECO:0000256" key="5">
    <source>
        <dbReference type="ARBA" id="ARBA00022692"/>
    </source>
</evidence>
<evidence type="ECO:0000313" key="14">
    <source>
        <dbReference type="EMBL" id="CUI16197.1"/>
    </source>
</evidence>
<dbReference type="GO" id="GO:0008237">
    <property type="term" value="F:metallopeptidase activity"/>
    <property type="evidence" value="ECO:0007669"/>
    <property type="project" value="UniProtKB-KW"/>
</dbReference>
<dbReference type="GO" id="GO:0006508">
    <property type="term" value="P:proteolysis"/>
    <property type="evidence" value="ECO:0007669"/>
    <property type="project" value="UniProtKB-KW"/>
</dbReference>
<gene>
    <name evidence="14" type="ORF">PNK_0569</name>
</gene>
<dbReference type="PANTHER" id="PTHR39188">
    <property type="entry name" value="MEMBRANE-ASSOCIATED ZINC METALLOPROTEASE M50B"/>
    <property type="match status" value="1"/>
</dbReference>
<evidence type="ECO:0000256" key="6">
    <source>
        <dbReference type="ARBA" id="ARBA00022723"/>
    </source>
</evidence>
<dbReference type="GO" id="GO:0016020">
    <property type="term" value="C:membrane"/>
    <property type="evidence" value="ECO:0007669"/>
    <property type="project" value="UniProtKB-SubCell"/>
</dbReference>
<keyword evidence="8" id="KW-0862">Zinc</keyword>
<keyword evidence="5 12" id="KW-0812">Transmembrane</keyword>
<evidence type="ECO:0000256" key="4">
    <source>
        <dbReference type="ARBA" id="ARBA00022670"/>
    </source>
</evidence>
<proteinExistence type="inferred from homology"/>
<dbReference type="EMBL" id="LN879502">
    <property type="protein sequence ID" value="CUI16197.1"/>
    <property type="molecule type" value="Genomic_DNA"/>
</dbReference>
<dbReference type="InParanoid" id="A0A0U5JE84"/>
<keyword evidence="7" id="KW-0378">Hydrolase</keyword>
<feature type="domain" description="Peptidase M50" evidence="13">
    <location>
        <begin position="122"/>
        <end position="160"/>
    </location>
</feature>
<keyword evidence="11 12" id="KW-0472">Membrane</keyword>
<evidence type="ECO:0000256" key="10">
    <source>
        <dbReference type="ARBA" id="ARBA00023049"/>
    </source>
</evidence>
<dbReference type="KEGG" id="pnl:PNK_0569"/>
<accession>A0A0U5JE84</accession>
<evidence type="ECO:0000256" key="8">
    <source>
        <dbReference type="ARBA" id="ARBA00022833"/>
    </source>
</evidence>
<feature type="transmembrane region" description="Helical" evidence="12">
    <location>
        <begin position="36"/>
        <end position="59"/>
    </location>
</feature>
<feature type="domain" description="Peptidase M50" evidence="13">
    <location>
        <begin position="38"/>
        <end position="108"/>
    </location>
</feature>
<evidence type="ECO:0000313" key="15">
    <source>
        <dbReference type="Proteomes" id="UP000069902"/>
    </source>
</evidence>
<organism evidence="14 15">
    <name type="scientific">Candidatus Protochlamydia naegleriophila</name>
    <dbReference type="NCBI Taxonomy" id="389348"/>
    <lineage>
        <taxon>Bacteria</taxon>
        <taxon>Pseudomonadati</taxon>
        <taxon>Chlamydiota</taxon>
        <taxon>Chlamydiia</taxon>
        <taxon>Parachlamydiales</taxon>
        <taxon>Parachlamydiaceae</taxon>
        <taxon>Candidatus Protochlamydia</taxon>
    </lineage>
</organism>
<evidence type="ECO:0000259" key="13">
    <source>
        <dbReference type="Pfam" id="PF02163"/>
    </source>
</evidence>
<evidence type="ECO:0000256" key="2">
    <source>
        <dbReference type="ARBA" id="ARBA00004141"/>
    </source>
</evidence>
<evidence type="ECO:0000256" key="1">
    <source>
        <dbReference type="ARBA" id="ARBA00001947"/>
    </source>
</evidence>
<evidence type="ECO:0000256" key="7">
    <source>
        <dbReference type="ARBA" id="ARBA00022801"/>
    </source>
</evidence>
<keyword evidence="10" id="KW-0482">Metalloprotease</keyword>
<reference evidence="15" key="1">
    <citation type="submission" date="2015-09" db="EMBL/GenBank/DDBJ databases">
        <authorList>
            <person name="Bertelli C."/>
        </authorList>
    </citation>
    <scope>NUCLEOTIDE SEQUENCE [LARGE SCALE GENOMIC DNA]</scope>
    <source>
        <strain evidence="15">KNic</strain>
    </source>
</reference>
<protein>
    <recommendedName>
        <fullName evidence="13">Peptidase M50 domain-containing protein</fullName>
    </recommendedName>
</protein>
<comment type="cofactor">
    <cofactor evidence="1">
        <name>Zn(2+)</name>
        <dbReference type="ChEBI" id="CHEBI:29105"/>
    </cofactor>
</comment>
<comment type="similarity">
    <text evidence="3">Belongs to the peptidase M50B family.</text>
</comment>
<keyword evidence="4" id="KW-0645">Protease</keyword>